<feature type="domain" description="DUF6830" evidence="2">
    <location>
        <begin position="792"/>
        <end position="902"/>
    </location>
</feature>
<dbReference type="InterPro" id="IPR041078">
    <property type="entry name" value="Plavaka"/>
</dbReference>
<comment type="caution">
    <text evidence="3">The sequence shown here is derived from an EMBL/GenBank/DDBJ whole genome shotgun (WGS) entry which is preliminary data.</text>
</comment>
<organism evidence="3 4">
    <name type="scientific">Lyophyllum shimeji</name>
    <name type="common">Hon-shimeji</name>
    <name type="synonym">Tricholoma shimeji</name>
    <dbReference type="NCBI Taxonomy" id="47721"/>
    <lineage>
        <taxon>Eukaryota</taxon>
        <taxon>Fungi</taxon>
        <taxon>Dikarya</taxon>
        <taxon>Basidiomycota</taxon>
        <taxon>Agaricomycotina</taxon>
        <taxon>Agaricomycetes</taxon>
        <taxon>Agaricomycetidae</taxon>
        <taxon>Agaricales</taxon>
        <taxon>Tricholomatineae</taxon>
        <taxon>Lyophyllaceae</taxon>
        <taxon>Lyophyllum</taxon>
    </lineage>
</organism>
<evidence type="ECO:0000313" key="4">
    <source>
        <dbReference type="Proteomes" id="UP001063166"/>
    </source>
</evidence>
<evidence type="ECO:0000256" key="1">
    <source>
        <dbReference type="SAM" id="MobiDB-lite"/>
    </source>
</evidence>
<feature type="region of interest" description="Disordered" evidence="1">
    <location>
        <begin position="23"/>
        <end position="51"/>
    </location>
</feature>
<dbReference type="Proteomes" id="UP001063166">
    <property type="component" value="Unassembled WGS sequence"/>
</dbReference>
<keyword evidence="4" id="KW-1185">Reference proteome</keyword>
<dbReference type="AlphaFoldDB" id="A0A9P3UQ68"/>
<dbReference type="Pfam" id="PF20722">
    <property type="entry name" value="DUF6830"/>
    <property type="match status" value="1"/>
</dbReference>
<accession>A0A9P3UQ68</accession>
<dbReference type="OrthoDB" id="2576233at2759"/>
<gene>
    <name evidence="3" type="ORF">LshimejAT787_0703600</name>
</gene>
<protein>
    <recommendedName>
        <fullName evidence="2">DUF6830 domain-containing protein</fullName>
    </recommendedName>
</protein>
<evidence type="ECO:0000259" key="2">
    <source>
        <dbReference type="Pfam" id="PF20722"/>
    </source>
</evidence>
<name>A0A9P3UQ68_LYOSH</name>
<dbReference type="Pfam" id="PF18759">
    <property type="entry name" value="Plavaka"/>
    <property type="match status" value="1"/>
</dbReference>
<reference evidence="3" key="1">
    <citation type="submission" date="2022-07" db="EMBL/GenBank/DDBJ databases">
        <title>The genome of Lyophyllum shimeji provides insight into the initial evolution of ectomycorrhizal fungal genome.</title>
        <authorList>
            <person name="Kobayashi Y."/>
            <person name="Shibata T."/>
            <person name="Hirakawa H."/>
            <person name="Shigenobu S."/>
            <person name="Nishiyama T."/>
            <person name="Yamada A."/>
            <person name="Hasebe M."/>
            <person name="Kawaguchi M."/>
        </authorList>
    </citation>
    <scope>NUCLEOTIDE SEQUENCE</scope>
    <source>
        <strain evidence="3">AT787</strain>
    </source>
</reference>
<dbReference type="EMBL" id="BRPK01000007">
    <property type="protein sequence ID" value="GLB39850.1"/>
    <property type="molecule type" value="Genomic_DNA"/>
</dbReference>
<proteinExistence type="predicted"/>
<sequence length="966" mass="109017">MRIICKACGRSFERSGYGHHIRQSLNPQCREQRAPPTASRSNAYSDSHEHKSDIPLIPASLVGPAARGASAEPLEQFLTEFDPAGDFYGDYDAYGEDEFGMTLRADDDGPMGDMAVGDAEEGLELEVNSDEEVEEEDALVAEQEAGLEPERAQHHVDDRDAVKINEGTRPAFRLRGGVEGGLSSKPVVEKFRRGSAGKVFASEERDGNDHYSQSVGGDPENIYAPFRSQLEWEVARWAKLQGPSSTAFTELMSIEGVVERLGLSFKSTKELNKLIDYELPGRPPFVRHEIMVGDEVCDVYFRDVIACITALFGNPDFAPYLAFAPERHYSDETKTVRLYHDMKTGKWWWTTQEQLEKDKPGATILPLIISTDKTQLTLFRNKSAYPIYLTIGNIPKEIRRKPSSRAYVLLGYLPTTRLENVSNKASRRRLLGNLYHACMKKVLQPLEEAGVSGLFMTTGDGHTHRTHPLLACIVEDYPEQVLTTCVYTGECPVCPVHRDHLGDYDRETRPGLRDIDVILKALDSFDDDPAGFLQTCAQIGIKPVVDPFWKDLPYVHIYRSITPDILHQLYQGIIKHIIGWITEAIGAAEIDARCRRMPPNHNIRHFVKGISSLSRVSGHEHDQMCRLLLGLVIDAPLPDGLSNVRLIRAVRAILDFLYLAQYPVHTDESLELLEDSLERFHANKDIFVDLGIRDGFNLPKLHFARHYVLAIKLFGTTDNVNTQYTERLHIDLAKDAYAATNRKDEFSQMTRWLERKEQILRHDQHINWRLAGSPRPQPQEWDPPGLELDRMLHITKQPTVRAVSIDKLVNAYGAKHFRTALARFAGAMNEPNLSAAQLEARLWGIHVPFCKLPVWHRVKYRRTDPFTGVTSTADSIHARPSKRLGDNRGRVVPGRFDTALINDGTGEETGIEGYRIGRVRVVFSLPEKARKRMFKPGLIKKKHPGRSSPQLLHCRLLPHVVSVAIS</sequence>
<dbReference type="InterPro" id="IPR049233">
    <property type="entry name" value="DUF6830"/>
</dbReference>
<evidence type="ECO:0000313" key="3">
    <source>
        <dbReference type="EMBL" id="GLB39850.1"/>
    </source>
</evidence>